<proteinExistence type="predicted"/>
<feature type="region of interest" description="Disordered" evidence="1">
    <location>
        <begin position="1"/>
        <end position="108"/>
    </location>
</feature>
<dbReference type="Proteomes" id="UP001454036">
    <property type="component" value="Unassembled WGS sequence"/>
</dbReference>
<sequence>MEPNGSNDNRPPENDGLKLNNPFDRPQEDAPTHAQGPVNLMSGGTMPEEATPQLRGENPVEVSSVREDRVKTYTHTPLVRKGNEPVSGQQNRHDGPTPEAIAPESPTDVVEASQRQVDALSARVAKQVRRGTNTEMACLAPFSPDIRRGLLQDRLAKGQFLFAPLGRSEKAEGGERGEDGVPEASDNLSRECTPRDKG</sequence>
<keyword evidence="3" id="KW-1185">Reference proteome</keyword>
<name>A0AAV3P7N5_LITER</name>
<organism evidence="2 3">
    <name type="scientific">Lithospermum erythrorhizon</name>
    <name type="common">Purple gromwell</name>
    <name type="synonym">Lithospermum officinale var. erythrorhizon</name>
    <dbReference type="NCBI Taxonomy" id="34254"/>
    <lineage>
        <taxon>Eukaryota</taxon>
        <taxon>Viridiplantae</taxon>
        <taxon>Streptophyta</taxon>
        <taxon>Embryophyta</taxon>
        <taxon>Tracheophyta</taxon>
        <taxon>Spermatophyta</taxon>
        <taxon>Magnoliopsida</taxon>
        <taxon>eudicotyledons</taxon>
        <taxon>Gunneridae</taxon>
        <taxon>Pentapetalae</taxon>
        <taxon>asterids</taxon>
        <taxon>lamiids</taxon>
        <taxon>Boraginales</taxon>
        <taxon>Boraginaceae</taxon>
        <taxon>Boraginoideae</taxon>
        <taxon>Lithospermeae</taxon>
        <taxon>Lithospermum</taxon>
    </lineage>
</organism>
<accession>A0AAV3P7N5</accession>
<evidence type="ECO:0000313" key="3">
    <source>
        <dbReference type="Proteomes" id="UP001454036"/>
    </source>
</evidence>
<dbReference type="AlphaFoldDB" id="A0AAV3P7N5"/>
<gene>
    <name evidence="2" type="ORF">LIER_07214</name>
</gene>
<evidence type="ECO:0000256" key="1">
    <source>
        <dbReference type="SAM" id="MobiDB-lite"/>
    </source>
</evidence>
<dbReference type="EMBL" id="BAABME010001096">
    <property type="protein sequence ID" value="GAA0147540.1"/>
    <property type="molecule type" value="Genomic_DNA"/>
</dbReference>
<evidence type="ECO:0000313" key="2">
    <source>
        <dbReference type="EMBL" id="GAA0147540.1"/>
    </source>
</evidence>
<feature type="region of interest" description="Disordered" evidence="1">
    <location>
        <begin position="165"/>
        <end position="198"/>
    </location>
</feature>
<reference evidence="2 3" key="1">
    <citation type="submission" date="2024-01" db="EMBL/GenBank/DDBJ databases">
        <title>The complete chloroplast genome sequence of Lithospermum erythrorhizon: insights into the phylogenetic relationship among Boraginaceae species and the maternal lineages of purple gromwells.</title>
        <authorList>
            <person name="Okada T."/>
            <person name="Watanabe K."/>
        </authorList>
    </citation>
    <scope>NUCLEOTIDE SEQUENCE [LARGE SCALE GENOMIC DNA]</scope>
</reference>
<feature type="compositionally biased region" description="Basic and acidic residues" evidence="1">
    <location>
        <begin position="167"/>
        <end position="179"/>
    </location>
</feature>
<protein>
    <submittedName>
        <fullName evidence="2">Uncharacterized protein</fullName>
    </submittedName>
</protein>
<comment type="caution">
    <text evidence="2">The sequence shown here is derived from an EMBL/GenBank/DDBJ whole genome shotgun (WGS) entry which is preliminary data.</text>
</comment>
<feature type="compositionally biased region" description="Basic and acidic residues" evidence="1">
    <location>
        <begin position="188"/>
        <end position="198"/>
    </location>
</feature>